<dbReference type="Gene3D" id="2.30.30.760">
    <property type="match status" value="1"/>
</dbReference>
<dbReference type="PANTHER" id="PTHR36307">
    <property type="entry name" value="FLAGELLA BASAL BODY P-RING FORMATION PROTEIN FLGA"/>
    <property type="match status" value="1"/>
</dbReference>
<dbReference type="PANTHER" id="PTHR36307:SF1">
    <property type="entry name" value="FLAGELLA BASAL BODY P-RING FORMATION PROTEIN FLGA"/>
    <property type="match status" value="1"/>
</dbReference>
<dbReference type="RefSeq" id="WP_072759936.1">
    <property type="nucleotide sequence ID" value="NZ_FRDJ01000008.1"/>
</dbReference>
<proteinExistence type="predicted"/>
<sequence length="315" mass="35068">MNRYLLLVVVVIFASSTFFPYNVSFKNSVVTSGGPVTMLELTEASDTDVPPEVLEKIIVAYLPVGNSILLNKRYLVNLIKKRVGVVDAVIDDVPVFVQARATEVNLEGRQQDILDSHSLPQRVIEELSKHYPKDTVFKLKSQTGQLLEHDSYQISVQVSNKAYPFVRVTFKKSGRTVGYVTLQYDAILIRKVASVNRKVDKGEIIGVNDVKYVEVNVLTLNKVPVFEEDLPLMTDKVFLKDEILDQRYMKDVPIIVKGQLVKAYSVVGGIMVSTLVQALEHGYVGNVIRLKNLDNGAIITGTVKEDGSVSVLEVK</sequence>
<dbReference type="Proteomes" id="UP000184207">
    <property type="component" value="Unassembled WGS sequence"/>
</dbReference>
<evidence type="ECO:0000313" key="3">
    <source>
        <dbReference type="Proteomes" id="UP000184207"/>
    </source>
</evidence>
<keyword evidence="2" id="KW-0966">Cell projection</keyword>
<keyword evidence="2" id="KW-0282">Flagellum</keyword>
<gene>
    <name evidence="2" type="ORF">SAMN02745226_01443</name>
</gene>
<dbReference type="NCBIfam" id="TIGR03170">
    <property type="entry name" value="flgA_cterm"/>
    <property type="match status" value="1"/>
</dbReference>
<dbReference type="InterPro" id="IPR039246">
    <property type="entry name" value="Flagellar_FlgA"/>
</dbReference>
<evidence type="ECO:0000259" key="1">
    <source>
        <dbReference type="Pfam" id="PF13144"/>
    </source>
</evidence>
<dbReference type="Pfam" id="PF13144">
    <property type="entry name" value="ChapFlgA"/>
    <property type="match status" value="1"/>
</dbReference>
<organism evidence="2 3">
    <name type="scientific">Fervidobacterium gondwanense DSM 13020</name>
    <dbReference type="NCBI Taxonomy" id="1121883"/>
    <lineage>
        <taxon>Bacteria</taxon>
        <taxon>Thermotogati</taxon>
        <taxon>Thermotogota</taxon>
        <taxon>Thermotogae</taxon>
        <taxon>Thermotogales</taxon>
        <taxon>Fervidobacteriaceae</taxon>
        <taxon>Fervidobacterium</taxon>
    </lineage>
</organism>
<protein>
    <submittedName>
        <fullName evidence="2">Flagella basal body P-ring formation protein FlgA</fullName>
    </submittedName>
</protein>
<evidence type="ECO:0000313" key="2">
    <source>
        <dbReference type="EMBL" id="SHN64696.1"/>
    </source>
</evidence>
<reference evidence="3" key="1">
    <citation type="submission" date="2016-12" db="EMBL/GenBank/DDBJ databases">
        <authorList>
            <person name="Varghese N."/>
            <person name="Submissions S."/>
        </authorList>
    </citation>
    <scope>NUCLEOTIDE SEQUENCE [LARGE SCALE GENOMIC DNA]</scope>
    <source>
        <strain evidence="3">DSM 13020</strain>
    </source>
</reference>
<dbReference type="EMBL" id="FRDJ01000008">
    <property type="protein sequence ID" value="SHN64696.1"/>
    <property type="molecule type" value="Genomic_DNA"/>
</dbReference>
<dbReference type="STRING" id="1121883.SAMN02745226_01443"/>
<accession>A0A1M7T1W5</accession>
<feature type="domain" description="Flagella basal body P-ring formation protein FlgA SAF" evidence="1">
    <location>
        <begin position="191"/>
        <end position="311"/>
    </location>
</feature>
<dbReference type="GO" id="GO:0044780">
    <property type="term" value="P:bacterial-type flagellum assembly"/>
    <property type="evidence" value="ECO:0007669"/>
    <property type="project" value="InterPro"/>
</dbReference>
<name>A0A1M7T1W5_FERGO</name>
<keyword evidence="2" id="KW-0969">Cilium</keyword>
<dbReference type="InterPro" id="IPR017585">
    <property type="entry name" value="SAF_FlgA"/>
</dbReference>
<dbReference type="AlphaFoldDB" id="A0A1M7T1W5"/>
<dbReference type="OrthoDB" id="47036at2"/>
<keyword evidence="3" id="KW-1185">Reference proteome</keyword>